<evidence type="ECO:0000256" key="2">
    <source>
        <dbReference type="ARBA" id="ARBA00022603"/>
    </source>
</evidence>
<comment type="caution">
    <text evidence="6">The sequence shown here is derived from an EMBL/GenBank/DDBJ whole genome shotgun (WGS) entry which is preliminary data.</text>
</comment>
<dbReference type="PANTHER" id="PTHR11265:SF0">
    <property type="entry name" value="12S RRNA N4-METHYLCYTIDINE METHYLTRANSFERASE"/>
    <property type="match status" value="1"/>
</dbReference>
<comment type="similarity">
    <text evidence="1">Belongs to the methyltransferase superfamily. RsmH family.</text>
</comment>
<dbReference type="Pfam" id="PF01795">
    <property type="entry name" value="Methyltransf_5"/>
    <property type="match status" value="2"/>
</dbReference>
<dbReference type="Gene3D" id="3.40.50.150">
    <property type="entry name" value="Vaccinia Virus protein VP39"/>
    <property type="match status" value="1"/>
</dbReference>
<gene>
    <name evidence="6" type="ORF">MFLAVUS_009915</name>
</gene>
<dbReference type="PANTHER" id="PTHR11265">
    <property type="entry name" value="S-ADENOSYL-METHYLTRANSFERASE MRAW"/>
    <property type="match status" value="1"/>
</dbReference>
<evidence type="ECO:0000256" key="5">
    <source>
        <dbReference type="SAM" id="MobiDB-lite"/>
    </source>
</evidence>
<organism evidence="6 7">
    <name type="scientific">Mucor flavus</name>
    <dbReference type="NCBI Taxonomy" id="439312"/>
    <lineage>
        <taxon>Eukaryota</taxon>
        <taxon>Fungi</taxon>
        <taxon>Fungi incertae sedis</taxon>
        <taxon>Mucoromycota</taxon>
        <taxon>Mucoromycotina</taxon>
        <taxon>Mucoromycetes</taxon>
        <taxon>Mucorales</taxon>
        <taxon>Mucorineae</taxon>
        <taxon>Mucoraceae</taxon>
        <taxon>Mucor</taxon>
    </lineage>
</organism>
<dbReference type="Gene3D" id="1.10.150.170">
    <property type="entry name" value="Putative methyltransferase TM0872, insert domain"/>
    <property type="match status" value="1"/>
</dbReference>
<keyword evidence="2" id="KW-0489">Methyltransferase</keyword>
<keyword evidence="7" id="KW-1185">Reference proteome</keyword>
<evidence type="ECO:0000313" key="7">
    <source>
        <dbReference type="Proteomes" id="UP001473302"/>
    </source>
</evidence>
<name>A0ABP9ZB75_9FUNG</name>
<dbReference type="Proteomes" id="UP001473302">
    <property type="component" value="Unassembled WGS sequence"/>
</dbReference>
<dbReference type="HAMAP" id="MF_01007">
    <property type="entry name" value="16SrRNA_methyltr_H"/>
    <property type="match status" value="1"/>
</dbReference>
<keyword evidence="3" id="KW-0808">Transferase</keyword>
<dbReference type="SUPFAM" id="SSF53335">
    <property type="entry name" value="S-adenosyl-L-methionine-dependent methyltransferases"/>
    <property type="match status" value="1"/>
</dbReference>
<dbReference type="CDD" id="cd02440">
    <property type="entry name" value="AdoMet_MTases"/>
    <property type="match status" value="1"/>
</dbReference>
<feature type="region of interest" description="Disordered" evidence="5">
    <location>
        <begin position="66"/>
        <end position="87"/>
    </location>
</feature>
<dbReference type="EMBL" id="BAABUK010000031">
    <property type="protein sequence ID" value="GAA5816386.1"/>
    <property type="molecule type" value="Genomic_DNA"/>
</dbReference>
<evidence type="ECO:0000256" key="4">
    <source>
        <dbReference type="ARBA" id="ARBA00022691"/>
    </source>
</evidence>
<dbReference type="SUPFAM" id="SSF81799">
    <property type="entry name" value="Putative methyltransferase TM0872, insert domain"/>
    <property type="match status" value="1"/>
</dbReference>
<accession>A0ABP9ZB75</accession>
<dbReference type="InterPro" id="IPR023397">
    <property type="entry name" value="SAM-dep_MeTrfase_MraW_recog"/>
</dbReference>
<dbReference type="InterPro" id="IPR002903">
    <property type="entry name" value="RsmH"/>
</dbReference>
<reference evidence="6 7" key="1">
    <citation type="submission" date="2024-04" db="EMBL/GenBank/DDBJ databases">
        <title>genome sequences of Mucor flavus KT1a and Helicostylum pulchrum KT1b strains isolated from the surface of a dry-aged beef.</title>
        <authorList>
            <person name="Toyotome T."/>
            <person name="Hosono M."/>
            <person name="Torimaru M."/>
            <person name="Fukuda K."/>
            <person name="Mikami N."/>
        </authorList>
    </citation>
    <scope>NUCLEOTIDE SEQUENCE [LARGE SCALE GENOMIC DNA]</scope>
    <source>
        <strain evidence="6 7">KT1a</strain>
    </source>
</reference>
<protein>
    <submittedName>
        <fullName evidence="6">Uncharacterized protein</fullName>
    </submittedName>
</protein>
<dbReference type="NCBIfam" id="TIGR00006">
    <property type="entry name" value="16S rRNA (cytosine(1402)-N(4))-methyltransferase RsmH"/>
    <property type="match status" value="1"/>
</dbReference>
<evidence type="ECO:0000313" key="6">
    <source>
        <dbReference type="EMBL" id="GAA5816386.1"/>
    </source>
</evidence>
<dbReference type="InterPro" id="IPR029063">
    <property type="entry name" value="SAM-dependent_MTases_sf"/>
</dbReference>
<proteinExistence type="inferred from homology"/>
<keyword evidence="4" id="KW-0949">S-adenosyl-L-methionine</keyword>
<evidence type="ECO:0000256" key="1">
    <source>
        <dbReference type="ARBA" id="ARBA00010396"/>
    </source>
</evidence>
<evidence type="ECO:0000256" key="3">
    <source>
        <dbReference type="ARBA" id="ARBA00022679"/>
    </source>
</evidence>
<sequence>MLTSPINTSYVFPRRVSFDLSHNKVHLLPTLEECRDAAKRRSREEWQRKSLNEDMLSEDIISEIQEDCSASSRNTDSEEEDREFEPKSCLKKPPVVVAAVPSTSTSTSSNGSSSSNNMISAIRHAIPKRYYTTSLPYDKIHVPVMLPQVLEHMAPKDGGIYCDMTFGDGGYTKALLDSVDCKVVAIDQDPTAYEKALQLAQLKPYKNRLFPVLGKFGTIYETIEKEFGNWKIPCFDGIMMDIGVSSGQIETAERGFSYKLDGPLDMRMFSRGRNNAMTEFENEKELLKKSISAYEIVNFFSREQIADIIYKYGGDRLSRKIADAIIAARQIEPIETTASLANVIQKACPQPRWQRGSDDMLRNSAARTFQAFRIYINDELSELESALRSSEYLLKTDGRLVVVTFHSLEDRIAKNFLYHCAGKRSINDADQNQFSLKRQANRDFRKATKHGMVEGLSVKQHVPKREQVTPSFELCTKNVVQPTEEEIEENARSRSAKLRVAKRTGAPALEPFGSIF</sequence>